<dbReference type="InterPro" id="IPR036615">
    <property type="entry name" value="Mur_ligase_C_dom_sf"/>
</dbReference>
<dbReference type="SUPFAM" id="SSF51984">
    <property type="entry name" value="MurCD N-terminal domain"/>
    <property type="match status" value="1"/>
</dbReference>
<dbReference type="GO" id="GO:0005524">
    <property type="term" value="F:ATP binding"/>
    <property type="evidence" value="ECO:0007669"/>
    <property type="project" value="UniProtKB-KW"/>
</dbReference>
<dbReference type="InterPro" id="IPR000713">
    <property type="entry name" value="Mur_ligase_N"/>
</dbReference>
<dbReference type="NCBIfam" id="TIGR01082">
    <property type="entry name" value="murC"/>
    <property type="match status" value="1"/>
</dbReference>
<feature type="domain" description="Mur ligase N-terminal catalytic" evidence="9">
    <location>
        <begin position="7"/>
        <end position="105"/>
    </location>
</feature>
<evidence type="ECO:0000313" key="12">
    <source>
        <dbReference type="EMBL" id="VFU17235.1"/>
    </source>
</evidence>
<dbReference type="UniPathway" id="UPA00219"/>
<evidence type="ECO:0000256" key="3">
    <source>
        <dbReference type="ARBA" id="ARBA00012211"/>
    </source>
</evidence>
<dbReference type="EMBL" id="CAADRM010000130">
    <property type="protein sequence ID" value="VFU17235.1"/>
    <property type="molecule type" value="Genomic_DNA"/>
</dbReference>
<dbReference type="InterPro" id="IPR005758">
    <property type="entry name" value="UDP-N-AcMur_Ala_ligase_MurC"/>
</dbReference>
<evidence type="ECO:0000256" key="4">
    <source>
        <dbReference type="ARBA" id="ARBA00022490"/>
    </source>
</evidence>
<reference evidence="12" key="1">
    <citation type="submission" date="2019-03" db="EMBL/GenBank/DDBJ databases">
        <authorList>
            <person name="Hao L."/>
        </authorList>
    </citation>
    <scope>NUCLEOTIDE SEQUENCE</scope>
</reference>
<dbReference type="GO" id="GO:0009252">
    <property type="term" value="P:peptidoglycan biosynthetic process"/>
    <property type="evidence" value="ECO:0007669"/>
    <property type="project" value="UniProtKB-UniPathway"/>
</dbReference>
<keyword evidence="7" id="KW-0067">ATP-binding</keyword>
<dbReference type="InterPro" id="IPR013221">
    <property type="entry name" value="Mur_ligase_cen"/>
</dbReference>
<gene>
    <name evidence="12" type="primary">murC</name>
    <name evidence="12" type="ORF">SCFA_640011</name>
</gene>
<dbReference type="EC" id="6.3.2.8" evidence="3"/>
<evidence type="ECO:0000259" key="10">
    <source>
        <dbReference type="Pfam" id="PF02875"/>
    </source>
</evidence>
<dbReference type="Gene3D" id="3.40.50.720">
    <property type="entry name" value="NAD(P)-binding Rossmann-like Domain"/>
    <property type="match status" value="1"/>
</dbReference>
<evidence type="ECO:0000256" key="7">
    <source>
        <dbReference type="ARBA" id="ARBA00022840"/>
    </source>
</evidence>
<evidence type="ECO:0000256" key="8">
    <source>
        <dbReference type="ARBA" id="ARBA00047833"/>
    </source>
</evidence>
<proteinExistence type="inferred from homology"/>
<dbReference type="SUPFAM" id="SSF53244">
    <property type="entry name" value="MurD-like peptide ligases, peptide-binding domain"/>
    <property type="match status" value="1"/>
</dbReference>
<evidence type="ECO:0000259" key="9">
    <source>
        <dbReference type="Pfam" id="PF01225"/>
    </source>
</evidence>
<keyword evidence="6" id="KW-0547">Nucleotide-binding</keyword>
<keyword evidence="5 12" id="KW-0436">Ligase</keyword>
<dbReference type="GO" id="GO:0008763">
    <property type="term" value="F:UDP-N-acetylmuramate-L-alanine ligase activity"/>
    <property type="evidence" value="ECO:0007669"/>
    <property type="project" value="UniProtKB-EC"/>
</dbReference>
<dbReference type="Gene3D" id="3.90.190.20">
    <property type="entry name" value="Mur ligase, C-terminal domain"/>
    <property type="match status" value="1"/>
</dbReference>
<dbReference type="SUPFAM" id="SSF53623">
    <property type="entry name" value="MurD-like peptide ligases, catalytic domain"/>
    <property type="match status" value="1"/>
</dbReference>
<name>A0A485M347_9ZZZZ</name>
<dbReference type="Pfam" id="PF02875">
    <property type="entry name" value="Mur_ligase_C"/>
    <property type="match status" value="1"/>
</dbReference>
<evidence type="ECO:0000256" key="2">
    <source>
        <dbReference type="ARBA" id="ARBA00004752"/>
    </source>
</evidence>
<dbReference type="PANTHER" id="PTHR43445:SF3">
    <property type="entry name" value="UDP-N-ACETYLMURAMATE--L-ALANINE LIGASE"/>
    <property type="match status" value="1"/>
</dbReference>
<sequence length="456" mass="50127">MFRGISRIHFVGIGGIGMSGIAELLINLRFSVSGSDVSDSDTVARLRSLGARIEIGHNAGNLGDAQVVVYSSAVGLDNPECAAAKAKGLPVIPRAEMLAEIMRMKHSIAIAGTHGKTTTTSMLATILAVADLDPTAIIGGKLDMFGSNARLGDGDLLVAEADESDRSFLKLAPIVAVVTNIEREHMDCYRDLDDILNTYVQFLNKVPFFGFNMVCLDNEHVQQILPRLERKVVTYGSHTQAMYRYTDPVFEGLSSRFTAHRNGGTLGEVKLSVPGVHNCLNALATIGTCMELGLDFEVIRKGLAAYKGVQRRAHIRGERAGITVMDDYGHHPTEIKATLKALKNGFPNRRIIAVFQPHRYTRTRDLFDDFVTAFYDASKLLITEIYPASEKPIEGVSGKMLWESIQAHGHRDAHYVEDKNDIPQRLKEHLREGDLVVFLGAGDVWRQGLKVLEMIG</sequence>
<evidence type="ECO:0000259" key="11">
    <source>
        <dbReference type="Pfam" id="PF08245"/>
    </source>
</evidence>
<comment type="pathway">
    <text evidence="2">Cell wall biogenesis; peptidoglycan biosynthesis.</text>
</comment>
<dbReference type="Pfam" id="PF01225">
    <property type="entry name" value="Mur_ligase"/>
    <property type="match status" value="1"/>
</dbReference>
<feature type="domain" description="Mur ligase central" evidence="11">
    <location>
        <begin position="110"/>
        <end position="288"/>
    </location>
</feature>
<dbReference type="HAMAP" id="MF_00046">
    <property type="entry name" value="MurC"/>
    <property type="match status" value="1"/>
</dbReference>
<keyword evidence="4" id="KW-0963">Cytoplasm</keyword>
<accession>A0A485M347</accession>
<organism evidence="12">
    <name type="scientific">anaerobic digester metagenome</name>
    <dbReference type="NCBI Taxonomy" id="1263854"/>
    <lineage>
        <taxon>unclassified sequences</taxon>
        <taxon>metagenomes</taxon>
        <taxon>ecological metagenomes</taxon>
    </lineage>
</organism>
<dbReference type="InterPro" id="IPR050061">
    <property type="entry name" value="MurCDEF_pg_biosynth"/>
</dbReference>
<dbReference type="PANTHER" id="PTHR43445">
    <property type="entry name" value="UDP-N-ACETYLMURAMATE--L-ALANINE LIGASE-RELATED"/>
    <property type="match status" value="1"/>
</dbReference>
<dbReference type="Gene3D" id="3.40.1190.10">
    <property type="entry name" value="Mur-like, catalytic domain"/>
    <property type="match status" value="1"/>
</dbReference>
<evidence type="ECO:0000256" key="5">
    <source>
        <dbReference type="ARBA" id="ARBA00022598"/>
    </source>
</evidence>
<feature type="domain" description="Mur ligase C-terminal" evidence="10">
    <location>
        <begin position="311"/>
        <end position="442"/>
    </location>
</feature>
<dbReference type="GO" id="GO:0005737">
    <property type="term" value="C:cytoplasm"/>
    <property type="evidence" value="ECO:0007669"/>
    <property type="project" value="UniProtKB-SubCell"/>
</dbReference>
<evidence type="ECO:0000256" key="1">
    <source>
        <dbReference type="ARBA" id="ARBA00004496"/>
    </source>
</evidence>
<dbReference type="InterPro" id="IPR036565">
    <property type="entry name" value="Mur-like_cat_sf"/>
</dbReference>
<dbReference type="AlphaFoldDB" id="A0A485M347"/>
<dbReference type="Pfam" id="PF08245">
    <property type="entry name" value="Mur_ligase_M"/>
    <property type="match status" value="1"/>
</dbReference>
<protein>
    <recommendedName>
        <fullName evidence="3">UDP-N-acetylmuramate--L-alanine ligase</fullName>
        <ecNumber evidence="3">6.3.2.8</ecNumber>
    </recommendedName>
</protein>
<comment type="subcellular location">
    <subcellularLocation>
        <location evidence="1">Cytoplasm</location>
    </subcellularLocation>
</comment>
<comment type="catalytic activity">
    <reaction evidence="8">
        <text>UDP-N-acetyl-alpha-D-muramate + L-alanine + ATP = UDP-N-acetyl-alpha-D-muramoyl-L-alanine + ADP + phosphate + H(+)</text>
        <dbReference type="Rhea" id="RHEA:23372"/>
        <dbReference type="ChEBI" id="CHEBI:15378"/>
        <dbReference type="ChEBI" id="CHEBI:30616"/>
        <dbReference type="ChEBI" id="CHEBI:43474"/>
        <dbReference type="ChEBI" id="CHEBI:57972"/>
        <dbReference type="ChEBI" id="CHEBI:70757"/>
        <dbReference type="ChEBI" id="CHEBI:83898"/>
        <dbReference type="ChEBI" id="CHEBI:456216"/>
        <dbReference type="EC" id="6.3.2.8"/>
    </reaction>
</comment>
<dbReference type="InterPro" id="IPR004101">
    <property type="entry name" value="Mur_ligase_C"/>
</dbReference>
<evidence type="ECO:0000256" key="6">
    <source>
        <dbReference type="ARBA" id="ARBA00022741"/>
    </source>
</evidence>